<dbReference type="Proteomes" id="UP001652740">
    <property type="component" value="Unplaced"/>
</dbReference>
<keyword evidence="7" id="KW-0325">Glycoprotein</keyword>
<dbReference type="SUPFAM" id="SSF53850">
    <property type="entry name" value="Periplasmic binding protein-like II"/>
    <property type="match status" value="1"/>
</dbReference>
<keyword evidence="11" id="KW-1185">Reference proteome</keyword>
<comment type="subcellular location">
    <subcellularLocation>
        <location evidence="1">Cell membrane</location>
        <topology evidence="1">Multi-pass membrane protein</topology>
    </subcellularLocation>
</comment>
<accession>A0A6J1WH83</accession>
<evidence type="ECO:0000256" key="8">
    <source>
        <dbReference type="SAM" id="Phobius"/>
    </source>
</evidence>
<sequence length="588" mass="68957">MLAALTLFLSINFIYSHQIYQISQEKEDILDCVSDITRKYFSKGDEITYFDVNSDDDTVFQAINNIIHASFISRTLTKRLKTIPNEGYIIFAGHAQELVNKFVYFTREPQWNPYARFLIIIKSLDAELEDIFNVFLKFHVINVVVINGTSDCDLYTYNPFEDYGCGKRFTKIIHYGKCRKPAVDDIFPNKLITGFRNCTIIISAPHWPPYSIDPSRNVTPSTGIEQYMFQIISELEHFDVEYIYSDDAENFTTVNEDMSAVGPLALLQYNKADVILGGMILIKSRADAFDYIWAHLAYIDDLRFMVKSATDVAIWKNVYLEFQPTVWMLLTLTFVVYSIIFFVLFSVKDKNSIMLKMWDSFFQHGHEVRGRFPIKCFFIAWIWFAFLINSYYQSSLVSLSNHPAKDYQISNEDELRYFNMKACISPAIETFQLAEGMKPYMNMIDECDSLMQSMKSVSQDDDIFTITLNSLYLYHKHEFYNQWGASSVYCFSIPLSKIIYGIYMYKGFPIHERLHSVSLRLRENGLLDKSVYDIYYERMIKHHFHQKPLQLFLLIPWYLYIFGMCLSVAVFILEFVVVKKFIRHSSER</sequence>
<keyword evidence="2" id="KW-1003">Cell membrane</keyword>
<evidence type="ECO:0000256" key="6">
    <source>
        <dbReference type="ARBA" id="ARBA00023170"/>
    </source>
</evidence>
<keyword evidence="6" id="KW-0675">Receptor</keyword>
<dbReference type="InterPro" id="IPR056198">
    <property type="entry name" value="LBD_receptor"/>
</dbReference>
<evidence type="ECO:0000256" key="1">
    <source>
        <dbReference type="ARBA" id="ARBA00004651"/>
    </source>
</evidence>
<dbReference type="Gene3D" id="3.40.190.10">
    <property type="entry name" value="Periplasmic binding protein-like II"/>
    <property type="match status" value="1"/>
</dbReference>
<dbReference type="InterPro" id="IPR052192">
    <property type="entry name" value="Insect_Ionotropic_Sensory_Rcpt"/>
</dbReference>
<evidence type="ECO:0000256" key="2">
    <source>
        <dbReference type="ARBA" id="ARBA00022475"/>
    </source>
</evidence>
<dbReference type="GO" id="GO:0005886">
    <property type="term" value="C:plasma membrane"/>
    <property type="evidence" value="ECO:0007669"/>
    <property type="project" value="UniProtKB-SubCell"/>
</dbReference>
<evidence type="ECO:0000313" key="11">
    <source>
        <dbReference type="Proteomes" id="UP001652740"/>
    </source>
</evidence>
<feature type="domain" description="Putative ionotropic receptor ligand binding" evidence="10">
    <location>
        <begin position="112"/>
        <end position="191"/>
    </location>
</feature>
<feature type="chain" id="PRO_5047043697" evidence="9">
    <location>
        <begin position="17"/>
        <end position="588"/>
    </location>
</feature>
<dbReference type="Pfam" id="PF24061">
    <property type="entry name" value="LBD_receptor"/>
    <property type="match status" value="1"/>
</dbReference>
<evidence type="ECO:0000256" key="7">
    <source>
        <dbReference type="ARBA" id="ARBA00023180"/>
    </source>
</evidence>
<dbReference type="AlphaFoldDB" id="A0A6J1WH83"/>
<organism evidence="11 12">
    <name type="scientific">Galleria mellonella</name>
    <name type="common">Greater wax moth</name>
    <dbReference type="NCBI Taxonomy" id="7137"/>
    <lineage>
        <taxon>Eukaryota</taxon>
        <taxon>Metazoa</taxon>
        <taxon>Ecdysozoa</taxon>
        <taxon>Arthropoda</taxon>
        <taxon>Hexapoda</taxon>
        <taxon>Insecta</taxon>
        <taxon>Pterygota</taxon>
        <taxon>Neoptera</taxon>
        <taxon>Endopterygota</taxon>
        <taxon>Lepidoptera</taxon>
        <taxon>Glossata</taxon>
        <taxon>Ditrysia</taxon>
        <taxon>Pyraloidea</taxon>
        <taxon>Pyralidae</taxon>
        <taxon>Galleriinae</taxon>
        <taxon>Galleria</taxon>
    </lineage>
</organism>
<name>A0A6J1WH83_GALME</name>
<keyword evidence="5 8" id="KW-0472">Membrane</keyword>
<evidence type="ECO:0000256" key="3">
    <source>
        <dbReference type="ARBA" id="ARBA00022692"/>
    </source>
</evidence>
<evidence type="ECO:0000256" key="4">
    <source>
        <dbReference type="ARBA" id="ARBA00022989"/>
    </source>
</evidence>
<feature type="transmembrane region" description="Helical" evidence="8">
    <location>
        <begin position="557"/>
        <end position="578"/>
    </location>
</feature>
<feature type="signal peptide" evidence="9">
    <location>
        <begin position="1"/>
        <end position="16"/>
    </location>
</feature>
<evidence type="ECO:0000259" key="10">
    <source>
        <dbReference type="Pfam" id="PF24061"/>
    </source>
</evidence>
<evidence type="ECO:0000256" key="9">
    <source>
        <dbReference type="SAM" id="SignalP"/>
    </source>
</evidence>
<dbReference type="InParanoid" id="A0A6J1WH83"/>
<keyword evidence="3 8" id="KW-0812">Transmembrane</keyword>
<dbReference type="PANTHER" id="PTHR42643:SF30">
    <property type="entry name" value="IONOTROPIC RECEPTOR 40A-RELATED"/>
    <property type="match status" value="1"/>
</dbReference>
<keyword evidence="4 8" id="KW-1133">Transmembrane helix</keyword>
<dbReference type="KEGG" id="gmw:113513293"/>
<evidence type="ECO:0000313" key="12">
    <source>
        <dbReference type="RefSeq" id="XP_026753088.2"/>
    </source>
</evidence>
<evidence type="ECO:0000256" key="5">
    <source>
        <dbReference type="ARBA" id="ARBA00023136"/>
    </source>
</evidence>
<proteinExistence type="predicted"/>
<dbReference type="GeneID" id="113513293"/>
<dbReference type="RefSeq" id="XP_026753088.2">
    <property type="nucleotide sequence ID" value="XM_026897287.3"/>
</dbReference>
<reference evidence="12" key="1">
    <citation type="submission" date="2025-08" db="UniProtKB">
        <authorList>
            <consortium name="RefSeq"/>
        </authorList>
    </citation>
    <scope>IDENTIFICATION</scope>
    <source>
        <tissue evidence="12">Whole larvae</tissue>
    </source>
</reference>
<feature type="transmembrane region" description="Helical" evidence="8">
    <location>
        <begin position="326"/>
        <end position="347"/>
    </location>
</feature>
<protein>
    <submittedName>
        <fullName evidence="12">Uncharacterized protein LOC113513293</fullName>
    </submittedName>
</protein>
<keyword evidence="9" id="KW-0732">Signal</keyword>
<dbReference type="PANTHER" id="PTHR42643">
    <property type="entry name" value="IONOTROPIC RECEPTOR 20A-RELATED"/>
    <property type="match status" value="1"/>
</dbReference>
<gene>
    <name evidence="12" type="primary">LOC113513293</name>
</gene>